<dbReference type="AlphaFoldDB" id="A0A8J5VVR5"/>
<comment type="caution">
    <text evidence="2">The sequence shown here is derived from an EMBL/GenBank/DDBJ whole genome shotgun (WGS) entry which is preliminary data.</text>
</comment>
<protein>
    <submittedName>
        <fullName evidence="2">Uncharacterized protein</fullName>
    </submittedName>
</protein>
<proteinExistence type="predicted"/>
<evidence type="ECO:0000256" key="1">
    <source>
        <dbReference type="SAM" id="Phobius"/>
    </source>
</evidence>
<evidence type="ECO:0000313" key="3">
    <source>
        <dbReference type="Proteomes" id="UP000729402"/>
    </source>
</evidence>
<keyword evidence="1" id="KW-0812">Transmembrane</keyword>
<keyword evidence="1" id="KW-1133">Transmembrane helix</keyword>
<dbReference type="Proteomes" id="UP000729402">
    <property type="component" value="Unassembled WGS sequence"/>
</dbReference>
<reference evidence="2" key="2">
    <citation type="submission" date="2021-02" db="EMBL/GenBank/DDBJ databases">
        <authorList>
            <person name="Kimball J.A."/>
            <person name="Haas M.W."/>
            <person name="Macchietto M."/>
            <person name="Kono T."/>
            <person name="Duquette J."/>
            <person name="Shao M."/>
        </authorList>
    </citation>
    <scope>NUCLEOTIDE SEQUENCE</scope>
    <source>
        <tissue evidence="2">Fresh leaf tissue</tissue>
    </source>
</reference>
<gene>
    <name evidence="2" type="ORF">GUJ93_ZPchr0010g9309</name>
</gene>
<reference evidence="2" key="1">
    <citation type="journal article" date="2021" name="bioRxiv">
        <title>Whole Genome Assembly and Annotation of Northern Wild Rice, Zizania palustris L., Supports a Whole Genome Duplication in the Zizania Genus.</title>
        <authorList>
            <person name="Haas M."/>
            <person name="Kono T."/>
            <person name="Macchietto M."/>
            <person name="Millas R."/>
            <person name="McGilp L."/>
            <person name="Shao M."/>
            <person name="Duquette J."/>
            <person name="Hirsch C.N."/>
            <person name="Kimball J."/>
        </authorList>
    </citation>
    <scope>NUCLEOTIDE SEQUENCE</scope>
    <source>
        <tissue evidence="2">Fresh leaf tissue</tissue>
    </source>
</reference>
<dbReference type="EMBL" id="JAAALK010000082">
    <property type="protein sequence ID" value="KAG8083835.1"/>
    <property type="molecule type" value="Genomic_DNA"/>
</dbReference>
<name>A0A8J5VVR5_ZIZPA</name>
<feature type="transmembrane region" description="Helical" evidence="1">
    <location>
        <begin position="26"/>
        <end position="52"/>
    </location>
</feature>
<evidence type="ECO:0000313" key="2">
    <source>
        <dbReference type="EMBL" id="KAG8083835.1"/>
    </source>
</evidence>
<keyword evidence="1" id="KW-0472">Membrane</keyword>
<keyword evidence="3" id="KW-1185">Reference proteome</keyword>
<accession>A0A8J5VVR5</accession>
<dbReference type="OrthoDB" id="63113at2759"/>
<organism evidence="2 3">
    <name type="scientific">Zizania palustris</name>
    <name type="common">Northern wild rice</name>
    <dbReference type="NCBI Taxonomy" id="103762"/>
    <lineage>
        <taxon>Eukaryota</taxon>
        <taxon>Viridiplantae</taxon>
        <taxon>Streptophyta</taxon>
        <taxon>Embryophyta</taxon>
        <taxon>Tracheophyta</taxon>
        <taxon>Spermatophyta</taxon>
        <taxon>Magnoliopsida</taxon>
        <taxon>Liliopsida</taxon>
        <taxon>Poales</taxon>
        <taxon>Poaceae</taxon>
        <taxon>BOP clade</taxon>
        <taxon>Oryzoideae</taxon>
        <taxon>Oryzeae</taxon>
        <taxon>Zizaniinae</taxon>
        <taxon>Zizania</taxon>
    </lineage>
</organism>
<sequence length="70" mass="7680">MGHIQCTNTANYLGEQLYQIFYRETLLGLMVASFVLSRVLIGGAIITVHGAFRMLEDLFLDDTGAANGNN</sequence>